<gene>
    <name evidence="3" type="primary">repBf2</name>
    <name evidence="3" type="ordered locus">Arad_7001</name>
</gene>
<dbReference type="Pfam" id="PF07506">
    <property type="entry name" value="RepB"/>
    <property type="match status" value="1"/>
</dbReference>
<dbReference type="InterPro" id="IPR037972">
    <property type="entry name" value="RepB_N"/>
</dbReference>
<dbReference type="InterPro" id="IPR004437">
    <property type="entry name" value="ParB/RepB/Spo0J"/>
</dbReference>
<dbReference type="GO" id="GO:0007059">
    <property type="term" value="P:chromosome segregation"/>
    <property type="evidence" value="ECO:0007669"/>
    <property type="project" value="TreeGrafter"/>
</dbReference>
<dbReference type="NCBIfam" id="TIGR03454">
    <property type="entry name" value="partition_RepB"/>
    <property type="match status" value="1"/>
</dbReference>
<comment type="similarity">
    <text evidence="1">Belongs to the ParB family.</text>
</comment>
<dbReference type="InterPro" id="IPR036086">
    <property type="entry name" value="ParB/Sulfiredoxin_sf"/>
</dbReference>
<dbReference type="InterPro" id="IPR050336">
    <property type="entry name" value="Chromosome_partition/occlusion"/>
</dbReference>
<dbReference type="SMART" id="SM00470">
    <property type="entry name" value="ParB"/>
    <property type="match status" value="1"/>
</dbReference>
<evidence type="ECO:0000313" key="4">
    <source>
        <dbReference type="Proteomes" id="UP000001600"/>
    </source>
</evidence>
<dbReference type="Gene3D" id="1.10.10.2830">
    <property type="match status" value="1"/>
</dbReference>
<dbReference type="InterPro" id="IPR003115">
    <property type="entry name" value="ParB_N"/>
</dbReference>
<protein>
    <submittedName>
        <fullName evidence="3">Plasmid partitioning protein RepBf2</fullName>
    </submittedName>
</protein>
<evidence type="ECO:0000313" key="3">
    <source>
        <dbReference type="EMBL" id="ACM28592.1"/>
    </source>
</evidence>
<dbReference type="KEGG" id="ara:Arad_7001"/>
<feature type="domain" description="ParB-like N-terminal" evidence="2">
    <location>
        <begin position="67"/>
        <end position="160"/>
    </location>
</feature>
<evidence type="ECO:0000256" key="1">
    <source>
        <dbReference type="ARBA" id="ARBA00006295"/>
    </source>
</evidence>
<dbReference type="STRING" id="311403.Arad_7001"/>
<dbReference type="Pfam" id="PF02195">
    <property type="entry name" value="ParB_N"/>
    <property type="match status" value="1"/>
</dbReference>
<dbReference type="PANTHER" id="PTHR33375:SF1">
    <property type="entry name" value="CHROMOSOME-PARTITIONING PROTEIN PARB-RELATED"/>
    <property type="match status" value="1"/>
</dbReference>
<dbReference type="InterPro" id="IPR011111">
    <property type="entry name" value="Plasmid_RepB"/>
</dbReference>
<dbReference type="InterPro" id="IPR017819">
    <property type="entry name" value="Plasmid_partition_RepB"/>
</dbReference>
<dbReference type="GO" id="GO:0003677">
    <property type="term" value="F:DNA binding"/>
    <property type="evidence" value="ECO:0007669"/>
    <property type="project" value="InterPro"/>
</dbReference>
<dbReference type="CDD" id="cd16405">
    <property type="entry name" value="RepB_like_N"/>
    <property type="match status" value="1"/>
</dbReference>
<evidence type="ECO:0000259" key="2">
    <source>
        <dbReference type="SMART" id="SM00470"/>
    </source>
</evidence>
<accession>B9JL93</accession>
<dbReference type="Proteomes" id="UP000001600">
    <property type="component" value="Chromosome 2"/>
</dbReference>
<proteinExistence type="inferred from homology"/>
<dbReference type="eggNOG" id="COG1475">
    <property type="taxonomic scope" value="Bacteria"/>
</dbReference>
<reference evidence="3 4" key="1">
    <citation type="journal article" date="2009" name="J. Bacteriol.">
        <title>Genome sequences of three Agrobacterium biovars help elucidate the evolution of multichromosome genomes in bacteria.</title>
        <authorList>
            <person name="Slater S.C."/>
            <person name="Goldman B.S."/>
            <person name="Goodner B."/>
            <person name="Setubal J.C."/>
            <person name="Farrand S.K."/>
            <person name="Nester E.W."/>
            <person name="Burr T.J."/>
            <person name="Banta L."/>
            <person name="Dickerman A.W."/>
            <person name="Paulsen I."/>
            <person name="Otten L."/>
            <person name="Suen G."/>
            <person name="Welch R."/>
            <person name="Almeida N.F."/>
            <person name="Arnold F."/>
            <person name="Burton O.T."/>
            <person name="Du Z."/>
            <person name="Ewing A."/>
            <person name="Godsy E."/>
            <person name="Heisel S."/>
            <person name="Houmiel K.L."/>
            <person name="Jhaveri J."/>
            <person name="Lu J."/>
            <person name="Miller N.M."/>
            <person name="Norton S."/>
            <person name="Chen Q."/>
            <person name="Phoolcharoen W."/>
            <person name="Ohlin V."/>
            <person name="Ondrusek D."/>
            <person name="Pride N."/>
            <person name="Stricklin S.L."/>
            <person name="Sun J."/>
            <person name="Wheeler C."/>
            <person name="Wilson L."/>
            <person name="Zhu H."/>
            <person name="Wood D.W."/>
        </authorList>
    </citation>
    <scope>NUCLEOTIDE SEQUENCE [LARGE SCALE GENOMIC DNA]</scope>
    <source>
        <strain evidence="4">K84 / ATCC BAA-868</strain>
    </source>
</reference>
<name>B9JL93_RHIR8</name>
<dbReference type="NCBIfam" id="TIGR00180">
    <property type="entry name" value="parB_part"/>
    <property type="match status" value="1"/>
</dbReference>
<dbReference type="HOGENOM" id="CLU_069128_0_0_5"/>
<organism evidence="3 4">
    <name type="scientific">Rhizobium rhizogenes (strain K84 / ATCC BAA-868)</name>
    <name type="common">Agrobacterium radiobacter</name>
    <dbReference type="NCBI Taxonomy" id="311403"/>
    <lineage>
        <taxon>Bacteria</taxon>
        <taxon>Pseudomonadati</taxon>
        <taxon>Pseudomonadota</taxon>
        <taxon>Alphaproteobacteria</taxon>
        <taxon>Hyphomicrobiales</taxon>
        <taxon>Rhizobiaceae</taxon>
        <taxon>Rhizobium/Agrobacterium group</taxon>
        <taxon>Rhizobium</taxon>
    </lineage>
</organism>
<sequence>MGTRMSRKDSKGMFANVLIGLGQDTPSVPAATTSPSPHLLKVAAGVRQLQERGELADKLLQGADHIIQLDVDAVLPSSIRDRFDGAYDADRLQDLVQSMREHGQTTPGLVRPMPGEGSRFQIVFGRRRLAAAKLLGIKFRAIVRDLTDEQAIVIQGEENANRDDLSFIEKCVFALSQEEAGFKREVICSSLATGKSHVSEMLQIAKVFPNTVLTRIGAAPETGRRRWAQLAERWSANAKAQTVTDRLLEELTVQSLSSDDRFAAVLNAVSKAENAPTAPADRAQEVVSKGMTLAVVNYAKAGTKLTFTKAVPDDFVNYLLRRMEGLHEEYLDQSQQTAQNKTKL</sequence>
<dbReference type="EMBL" id="CP000629">
    <property type="protein sequence ID" value="ACM28592.1"/>
    <property type="molecule type" value="Genomic_DNA"/>
</dbReference>
<dbReference type="Gene3D" id="3.90.1530.30">
    <property type="match status" value="1"/>
</dbReference>
<dbReference type="PANTHER" id="PTHR33375">
    <property type="entry name" value="CHROMOSOME-PARTITIONING PROTEIN PARB-RELATED"/>
    <property type="match status" value="1"/>
</dbReference>
<dbReference type="SUPFAM" id="SSF109709">
    <property type="entry name" value="KorB DNA-binding domain-like"/>
    <property type="match status" value="1"/>
</dbReference>
<dbReference type="SUPFAM" id="SSF110849">
    <property type="entry name" value="ParB/Sulfiredoxin"/>
    <property type="match status" value="1"/>
</dbReference>
<dbReference type="AlphaFoldDB" id="B9JL93"/>
<dbReference type="GO" id="GO:0005694">
    <property type="term" value="C:chromosome"/>
    <property type="evidence" value="ECO:0007669"/>
    <property type="project" value="TreeGrafter"/>
</dbReference>